<evidence type="ECO:0000313" key="8">
    <source>
        <dbReference type="EMBL" id="KAH9526679.1"/>
    </source>
</evidence>
<dbReference type="OrthoDB" id="6507574at2759"/>
<reference evidence="8" key="1">
    <citation type="submission" date="2013-05" db="EMBL/GenBank/DDBJ databases">
        <authorList>
            <person name="Yim A.K.Y."/>
            <person name="Chan T.F."/>
            <person name="Ji K.M."/>
            <person name="Liu X.Y."/>
            <person name="Zhou J.W."/>
            <person name="Li R.Q."/>
            <person name="Yang K.Y."/>
            <person name="Li J."/>
            <person name="Li M."/>
            <person name="Law P.T.W."/>
            <person name="Wu Y.L."/>
            <person name="Cai Z.L."/>
            <person name="Qin H."/>
            <person name="Bao Y."/>
            <person name="Leung R.K.K."/>
            <person name="Ng P.K.S."/>
            <person name="Zou J."/>
            <person name="Zhong X.J."/>
            <person name="Ran P.X."/>
            <person name="Zhong N.S."/>
            <person name="Liu Z.G."/>
            <person name="Tsui S.K.W."/>
        </authorList>
    </citation>
    <scope>NUCLEOTIDE SEQUENCE</scope>
    <source>
        <strain evidence="8">Derf</strain>
        <tissue evidence="8">Whole organism</tissue>
    </source>
</reference>
<organism evidence="8 9">
    <name type="scientific">Dermatophagoides farinae</name>
    <name type="common">American house dust mite</name>
    <dbReference type="NCBI Taxonomy" id="6954"/>
    <lineage>
        <taxon>Eukaryota</taxon>
        <taxon>Metazoa</taxon>
        <taxon>Ecdysozoa</taxon>
        <taxon>Arthropoda</taxon>
        <taxon>Chelicerata</taxon>
        <taxon>Arachnida</taxon>
        <taxon>Acari</taxon>
        <taxon>Acariformes</taxon>
        <taxon>Sarcoptiformes</taxon>
        <taxon>Astigmata</taxon>
        <taxon>Psoroptidia</taxon>
        <taxon>Analgoidea</taxon>
        <taxon>Pyroglyphidae</taxon>
        <taxon>Dermatophagoidinae</taxon>
        <taxon>Dermatophagoides</taxon>
    </lineage>
</organism>
<dbReference type="InterPro" id="IPR045851">
    <property type="entry name" value="AMP-bd_C_sf"/>
</dbReference>
<dbReference type="Gene3D" id="3.30.300.30">
    <property type="match status" value="1"/>
</dbReference>
<dbReference type="AlphaFoldDB" id="A0A922IC79"/>
<dbReference type="GO" id="GO:0005777">
    <property type="term" value="C:peroxisome"/>
    <property type="evidence" value="ECO:0007669"/>
    <property type="project" value="UniProtKB-SubCell"/>
</dbReference>
<protein>
    <submittedName>
        <fullName evidence="8">Uncharacterized protein</fullName>
    </submittedName>
</protein>
<keyword evidence="4" id="KW-0576">Peroxisome</keyword>
<keyword evidence="3" id="KW-0436">Ligase</keyword>
<dbReference type="SUPFAM" id="SSF56801">
    <property type="entry name" value="Acetyl-CoA synthetase-like"/>
    <property type="match status" value="1"/>
</dbReference>
<dbReference type="Pfam" id="PF13193">
    <property type="entry name" value="AMP-binding_C"/>
    <property type="match status" value="1"/>
</dbReference>
<dbReference type="Proteomes" id="UP000790347">
    <property type="component" value="Unassembled WGS sequence"/>
</dbReference>
<dbReference type="Proteomes" id="UP000828236">
    <property type="component" value="Unassembled WGS sequence"/>
</dbReference>
<comment type="subcellular location">
    <subcellularLocation>
        <location evidence="1">Peroxisome</location>
    </subcellularLocation>
</comment>
<dbReference type="EMBL" id="SDOV01000005">
    <property type="protein sequence ID" value="KAH7641024.1"/>
    <property type="molecule type" value="Genomic_DNA"/>
</dbReference>
<dbReference type="InterPro" id="IPR025110">
    <property type="entry name" value="AMP-bd_C"/>
</dbReference>
<comment type="similarity">
    <text evidence="2">Belongs to the ATP-dependent AMP-binding enzyme family.</text>
</comment>
<comment type="caution">
    <text evidence="8">The sequence shown here is derived from an EMBL/GenBank/DDBJ whole genome shotgun (WGS) entry which is preliminary data.</text>
</comment>
<evidence type="ECO:0000256" key="2">
    <source>
        <dbReference type="ARBA" id="ARBA00006432"/>
    </source>
</evidence>
<dbReference type="Gene3D" id="3.40.50.12780">
    <property type="entry name" value="N-terminal domain of ligase-like"/>
    <property type="match status" value="1"/>
</dbReference>
<evidence type="ECO:0000259" key="6">
    <source>
        <dbReference type="Pfam" id="PF13193"/>
    </source>
</evidence>
<dbReference type="InterPro" id="IPR020845">
    <property type="entry name" value="AMP-binding_CS"/>
</dbReference>
<evidence type="ECO:0000256" key="3">
    <source>
        <dbReference type="ARBA" id="ARBA00022598"/>
    </source>
</evidence>
<dbReference type="PANTHER" id="PTHR24096">
    <property type="entry name" value="LONG-CHAIN-FATTY-ACID--COA LIGASE"/>
    <property type="match status" value="1"/>
</dbReference>
<dbReference type="PANTHER" id="PTHR24096:SF149">
    <property type="entry name" value="AMP-BINDING DOMAIN-CONTAINING PROTEIN-RELATED"/>
    <property type="match status" value="1"/>
</dbReference>
<feature type="domain" description="AMP-binding enzyme C-terminal" evidence="6">
    <location>
        <begin position="457"/>
        <end position="533"/>
    </location>
</feature>
<dbReference type="InterPro" id="IPR042099">
    <property type="entry name" value="ANL_N_sf"/>
</dbReference>
<feature type="domain" description="AMP-dependent synthetase/ligase" evidence="5">
    <location>
        <begin position="34"/>
        <end position="406"/>
    </location>
</feature>
<name>A0A922IC79_DERFA</name>
<evidence type="ECO:0000313" key="7">
    <source>
        <dbReference type="EMBL" id="KAH7641024.1"/>
    </source>
</evidence>
<dbReference type="EMBL" id="ASGP02000001">
    <property type="protein sequence ID" value="KAH9526679.1"/>
    <property type="molecule type" value="Genomic_DNA"/>
</dbReference>
<evidence type="ECO:0000259" key="5">
    <source>
        <dbReference type="Pfam" id="PF00501"/>
    </source>
</evidence>
<accession>A0A922IC79</accession>
<reference evidence="8" key="4">
    <citation type="journal article" date="2022" name="Res Sq">
        <title>Comparative Genomics Reveals Insights into the Divergent Evolution of Astigmatic Mites and Household Pest Adaptations.</title>
        <authorList>
            <person name="Xiong Q."/>
            <person name="Wan A.T.-Y."/>
            <person name="Liu X.-Y."/>
            <person name="Fung C.S.-H."/>
            <person name="Xiao X."/>
            <person name="Malainual N."/>
            <person name="Hou J."/>
            <person name="Wang L."/>
            <person name="Wang M."/>
            <person name="Yang K."/>
            <person name="Cui Y."/>
            <person name="Leung E."/>
            <person name="Nong W."/>
            <person name="Shin S.-K."/>
            <person name="Au S."/>
            <person name="Jeong K.Y."/>
            <person name="Chew F.T."/>
            <person name="Hui J."/>
            <person name="Leung T.F."/>
            <person name="Tungtrongchitr A."/>
            <person name="Zhong N."/>
            <person name="Liu Z."/>
            <person name="Tsui S."/>
        </authorList>
    </citation>
    <scope>NUCLEOTIDE SEQUENCE</scope>
    <source>
        <strain evidence="8">Derf</strain>
        <tissue evidence="8">Whole organism</tissue>
    </source>
</reference>
<proteinExistence type="inferred from homology"/>
<dbReference type="InterPro" id="IPR000873">
    <property type="entry name" value="AMP-dep_synth/lig_dom"/>
</dbReference>
<dbReference type="PROSITE" id="PS00455">
    <property type="entry name" value="AMP_BINDING"/>
    <property type="match status" value="1"/>
</dbReference>
<evidence type="ECO:0000256" key="4">
    <source>
        <dbReference type="ARBA" id="ARBA00023140"/>
    </source>
</evidence>
<evidence type="ECO:0000256" key="1">
    <source>
        <dbReference type="ARBA" id="ARBA00004275"/>
    </source>
</evidence>
<reference evidence="7" key="2">
    <citation type="submission" date="2020-06" db="EMBL/GenBank/DDBJ databases">
        <authorList>
            <person name="Ji K."/>
            <person name="Li J."/>
        </authorList>
    </citation>
    <scope>NUCLEOTIDE SEQUENCE</scope>
    <source>
        <strain evidence="7">JKM2019</strain>
        <tissue evidence="7">Whole body</tissue>
    </source>
</reference>
<sequence>MLEEEKFLVKSPNESTRLPMISVGQFITEQLLKQQQQQTIAVIDATDIHGNGIQITCGELDRKIRQQAARFLAIGLEKNDLVVMFADNSLDYLISMFALMYLGITFSPLTPASGCFEFIGQIEDSQATTLWIDGKRLPIVEKAIRERTSIRELLRFLFICDDVDESILSEMKQYPIQIIANMRELDNEILERVPYFDTSPNDYLMIIYTSGSTGLPKGAIHTQTSVLASTFIFRPQQMGIRYLMWYPFGHVSGIFATLKTLCWGQTLILEQCCQLPRMLLDVERYQATQMPIAPSQAIDLLNHDHHRQFNLQSLKVISFAGAKIPADTLEQIKSKYQVKISELYGSTEMMGSVVQPAHQVIPPGSVGVPQSNNEMKIIDIETKENLPAFQQGEICFRGPARFLGYLRNLRATDEVIDSNGWYHTGDIGYYDDNGHLYVVDRIKALIKFRYWSISPAEIELFLQQHPAIDNVCVVGVKHLTEGHIIRAYVQMKKGNQISEQELLQYTRENLGFQKQLRGGVRFVDQIRRTAIGKVDRQYYNRLNEGQILADPVID</sequence>
<reference evidence="7" key="3">
    <citation type="journal article" date="2021" name="World Allergy Organ. J.">
        <title>Chromosome-level assembly of Dermatophagoides farinae genome and transcriptome reveals two novel allergens Der f 37 and Der f 39.</title>
        <authorList>
            <person name="Chen J."/>
            <person name="Cai Z."/>
            <person name="Fan D."/>
            <person name="Hu J."/>
            <person name="Hou Y."/>
            <person name="He Y."/>
            <person name="Zhang Z."/>
            <person name="Zhao Z."/>
            <person name="Gao P."/>
            <person name="Hu W."/>
            <person name="Sun J."/>
            <person name="Li J."/>
            <person name="Ji K."/>
        </authorList>
    </citation>
    <scope>NUCLEOTIDE SEQUENCE</scope>
    <source>
        <strain evidence="7">JKM2019</strain>
    </source>
</reference>
<keyword evidence="9" id="KW-1185">Reference proteome</keyword>
<dbReference type="GO" id="GO:0016405">
    <property type="term" value="F:CoA-ligase activity"/>
    <property type="evidence" value="ECO:0007669"/>
    <property type="project" value="TreeGrafter"/>
</dbReference>
<evidence type="ECO:0000313" key="9">
    <source>
        <dbReference type="Proteomes" id="UP000790347"/>
    </source>
</evidence>
<dbReference type="Pfam" id="PF00501">
    <property type="entry name" value="AMP-binding"/>
    <property type="match status" value="1"/>
</dbReference>
<gene>
    <name evidence="8" type="ORF">DERF_000744</name>
    <name evidence="7" type="ORF">HUG17_8493</name>
</gene>